<evidence type="ECO:0000256" key="6">
    <source>
        <dbReference type="SAM" id="Phobius"/>
    </source>
</evidence>
<dbReference type="PANTHER" id="PTHR38459">
    <property type="entry name" value="PROPHAGE BACTOPRENOL-LINKED GLUCOSE TRANSLOCASE HOMOLOG"/>
    <property type="match status" value="1"/>
</dbReference>
<evidence type="ECO:0000313" key="9">
    <source>
        <dbReference type="Proteomes" id="UP000321903"/>
    </source>
</evidence>
<keyword evidence="5 6" id="KW-0472">Membrane</keyword>
<sequence>MNNHTLKTASASKQALLFLVVGASAALVHFLVLISIVGNTSISPAWANVFAFLVAFVVSFVGHFYLTFRQPISNITNNKPTNTTIDPYHSTKKSTINTLIKWFASSAAGFIANQGLFVLGLNWFGERYYMLIWLIVTGVITVMTFALGKLWAFKS</sequence>
<evidence type="ECO:0000256" key="2">
    <source>
        <dbReference type="ARBA" id="ARBA00009399"/>
    </source>
</evidence>
<organism evidence="8 9">
    <name type="scientific">Psychrobacter frigidicola</name>
    <dbReference type="NCBI Taxonomy" id="45611"/>
    <lineage>
        <taxon>Bacteria</taxon>
        <taxon>Pseudomonadati</taxon>
        <taxon>Pseudomonadota</taxon>
        <taxon>Gammaproteobacteria</taxon>
        <taxon>Moraxellales</taxon>
        <taxon>Moraxellaceae</taxon>
        <taxon>Psychrobacter</taxon>
    </lineage>
</organism>
<dbReference type="InterPro" id="IPR007267">
    <property type="entry name" value="GtrA_DPMS_TM"/>
</dbReference>
<evidence type="ECO:0000256" key="1">
    <source>
        <dbReference type="ARBA" id="ARBA00004141"/>
    </source>
</evidence>
<dbReference type="Proteomes" id="UP000321903">
    <property type="component" value="Unassembled WGS sequence"/>
</dbReference>
<dbReference type="Pfam" id="PF04138">
    <property type="entry name" value="GtrA_DPMS_TM"/>
    <property type="match status" value="1"/>
</dbReference>
<dbReference type="EMBL" id="VORZ01000001">
    <property type="protein sequence ID" value="TXD97913.1"/>
    <property type="molecule type" value="Genomic_DNA"/>
</dbReference>
<dbReference type="GO" id="GO:0005886">
    <property type="term" value="C:plasma membrane"/>
    <property type="evidence" value="ECO:0007669"/>
    <property type="project" value="TreeGrafter"/>
</dbReference>
<evidence type="ECO:0000256" key="4">
    <source>
        <dbReference type="ARBA" id="ARBA00022989"/>
    </source>
</evidence>
<comment type="subcellular location">
    <subcellularLocation>
        <location evidence="1">Membrane</location>
        <topology evidence="1">Multi-pass membrane protein</topology>
    </subcellularLocation>
</comment>
<evidence type="ECO:0000259" key="7">
    <source>
        <dbReference type="Pfam" id="PF04138"/>
    </source>
</evidence>
<protein>
    <submittedName>
        <fullName evidence="8">GtrA family protein</fullName>
    </submittedName>
</protein>
<dbReference type="OrthoDB" id="8562382at2"/>
<name>A0A5C7AAN7_9GAMM</name>
<feature type="transmembrane region" description="Helical" evidence="6">
    <location>
        <begin position="102"/>
        <end position="124"/>
    </location>
</feature>
<comment type="similarity">
    <text evidence="2">Belongs to the GtrA family.</text>
</comment>
<proteinExistence type="inferred from homology"/>
<feature type="transmembrane region" description="Helical" evidence="6">
    <location>
        <begin position="16"/>
        <end position="37"/>
    </location>
</feature>
<evidence type="ECO:0000256" key="5">
    <source>
        <dbReference type="ARBA" id="ARBA00023136"/>
    </source>
</evidence>
<feature type="domain" description="GtrA/DPMS transmembrane" evidence="7">
    <location>
        <begin position="18"/>
        <end position="71"/>
    </location>
</feature>
<keyword evidence="3 6" id="KW-0812">Transmembrane</keyword>
<dbReference type="InterPro" id="IPR051401">
    <property type="entry name" value="GtrA_CellWall_Glycosyl"/>
</dbReference>
<reference evidence="8 9" key="1">
    <citation type="submission" date="2019-08" db="EMBL/GenBank/DDBJ databases">
        <title>Genome sequence of Psychrobacter frigidicola ACAM304 (type strain).</title>
        <authorList>
            <person name="Bowman J.P."/>
        </authorList>
    </citation>
    <scope>NUCLEOTIDE SEQUENCE [LARGE SCALE GENOMIC DNA]</scope>
    <source>
        <strain evidence="8 9">ACAM 304</strain>
    </source>
</reference>
<accession>A0A5C7AAN7</accession>
<dbReference type="RefSeq" id="WP_147221867.1">
    <property type="nucleotide sequence ID" value="NZ_CAJGYY010000001.1"/>
</dbReference>
<dbReference type="AlphaFoldDB" id="A0A5C7AAN7"/>
<gene>
    <name evidence="8" type="ORF">ES754_02860</name>
</gene>
<evidence type="ECO:0000313" key="8">
    <source>
        <dbReference type="EMBL" id="TXD97913.1"/>
    </source>
</evidence>
<dbReference type="PANTHER" id="PTHR38459:SF1">
    <property type="entry name" value="PROPHAGE BACTOPRENOL-LINKED GLUCOSE TRANSLOCASE HOMOLOG"/>
    <property type="match status" value="1"/>
</dbReference>
<keyword evidence="4 6" id="KW-1133">Transmembrane helix</keyword>
<feature type="transmembrane region" description="Helical" evidence="6">
    <location>
        <begin position="130"/>
        <end position="152"/>
    </location>
</feature>
<keyword evidence="9" id="KW-1185">Reference proteome</keyword>
<comment type="caution">
    <text evidence="8">The sequence shown here is derived from an EMBL/GenBank/DDBJ whole genome shotgun (WGS) entry which is preliminary data.</text>
</comment>
<evidence type="ECO:0000256" key="3">
    <source>
        <dbReference type="ARBA" id="ARBA00022692"/>
    </source>
</evidence>
<feature type="transmembrane region" description="Helical" evidence="6">
    <location>
        <begin position="49"/>
        <end position="68"/>
    </location>
</feature>
<dbReference type="GO" id="GO:0000271">
    <property type="term" value="P:polysaccharide biosynthetic process"/>
    <property type="evidence" value="ECO:0007669"/>
    <property type="project" value="InterPro"/>
</dbReference>